<keyword evidence="2" id="KW-1185">Reference proteome</keyword>
<dbReference type="EMBL" id="BGZK01000383">
    <property type="protein sequence ID" value="GBP40570.1"/>
    <property type="molecule type" value="Genomic_DNA"/>
</dbReference>
<gene>
    <name evidence="1" type="ORF">EVAR_7571_1</name>
</gene>
<dbReference type="Proteomes" id="UP000299102">
    <property type="component" value="Unassembled WGS sequence"/>
</dbReference>
<evidence type="ECO:0000313" key="2">
    <source>
        <dbReference type="Proteomes" id="UP000299102"/>
    </source>
</evidence>
<dbReference type="AlphaFoldDB" id="A0A4C1VPV4"/>
<protein>
    <submittedName>
        <fullName evidence="1">Uncharacterized protein</fullName>
    </submittedName>
</protein>
<proteinExistence type="predicted"/>
<sequence length="151" mass="16694">MDAVKLKRSLMTRNFKKQDKCELKSPKECFRAVQGQFSQGQGQSKQTAGSGFQPTSYFQLKGDACRQIVEGQTSRRAITRKPQCVASVLKGNWISNGVGSDRWNGGEGYRNSHSPDETSYYFTSIFCEHTLTGRAGPFCGSRVGHGMVLAK</sequence>
<accession>A0A4C1VPV4</accession>
<reference evidence="1 2" key="1">
    <citation type="journal article" date="2019" name="Commun. Biol.">
        <title>The bagworm genome reveals a unique fibroin gene that provides high tensile strength.</title>
        <authorList>
            <person name="Kono N."/>
            <person name="Nakamura H."/>
            <person name="Ohtoshi R."/>
            <person name="Tomita M."/>
            <person name="Numata K."/>
            <person name="Arakawa K."/>
        </authorList>
    </citation>
    <scope>NUCLEOTIDE SEQUENCE [LARGE SCALE GENOMIC DNA]</scope>
</reference>
<evidence type="ECO:0000313" key="1">
    <source>
        <dbReference type="EMBL" id="GBP40570.1"/>
    </source>
</evidence>
<organism evidence="1 2">
    <name type="scientific">Eumeta variegata</name>
    <name type="common">Bagworm moth</name>
    <name type="synonym">Eumeta japonica</name>
    <dbReference type="NCBI Taxonomy" id="151549"/>
    <lineage>
        <taxon>Eukaryota</taxon>
        <taxon>Metazoa</taxon>
        <taxon>Ecdysozoa</taxon>
        <taxon>Arthropoda</taxon>
        <taxon>Hexapoda</taxon>
        <taxon>Insecta</taxon>
        <taxon>Pterygota</taxon>
        <taxon>Neoptera</taxon>
        <taxon>Endopterygota</taxon>
        <taxon>Lepidoptera</taxon>
        <taxon>Glossata</taxon>
        <taxon>Ditrysia</taxon>
        <taxon>Tineoidea</taxon>
        <taxon>Psychidae</taxon>
        <taxon>Oiketicinae</taxon>
        <taxon>Eumeta</taxon>
    </lineage>
</organism>
<comment type="caution">
    <text evidence="1">The sequence shown here is derived from an EMBL/GenBank/DDBJ whole genome shotgun (WGS) entry which is preliminary data.</text>
</comment>
<name>A0A4C1VPV4_EUMVA</name>